<dbReference type="RefSeq" id="WP_260115729.1">
    <property type="nucleotide sequence ID" value="NZ_CP093360.1"/>
</dbReference>
<dbReference type="PROSITE" id="PS50977">
    <property type="entry name" value="HTH_TETR_2"/>
    <property type="match status" value="1"/>
</dbReference>
<evidence type="ECO:0000256" key="3">
    <source>
        <dbReference type="SAM" id="Phobius"/>
    </source>
</evidence>
<dbReference type="InterPro" id="IPR009057">
    <property type="entry name" value="Homeodomain-like_sf"/>
</dbReference>
<keyword evidence="1 2" id="KW-0238">DNA-binding</keyword>
<dbReference type="PROSITE" id="PS01081">
    <property type="entry name" value="HTH_TETR_1"/>
    <property type="match status" value="1"/>
</dbReference>
<evidence type="ECO:0000313" key="5">
    <source>
        <dbReference type="EMBL" id="UQS85920.1"/>
    </source>
</evidence>
<organism evidence="5 6">
    <name type="scientific">Nicoliella spurrieriana</name>
    <dbReference type="NCBI Taxonomy" id="2925830"/>
    <lineage>
        <taxon>Bacteria</taxon>
        <taxon>Bacillati</taxon>
        <taxon>Bacillota</taxon>
        <taxon>Bacilli</taxon>
        <taxon>Lactobacillales</taxon>
        <taxon>Lactobacillaceae</taxon>
        <taxon>Nicoliella</taxon>
    </lineage>
</organism>
<keyword evidence="3" id="KW-0472">Membrane</keyword>
<proteinExistence type="predicted"/>
<dbReference type="Pfam" id="PF00440">
    <property type="entry name" value="TetR_N"/>
    <property type="match status" value="1"/>
</dbReference>
<dbReference type="PANTHER" id="PTHR43479:SF11">
    <property type="entry name" value="ACREF_ENVCD OPERON REPRESSOR-RELATED"/>
    <property type="match status" value="1"/>
</dbReference>
<keyword evidence="3" id="KW-1133">Transmembrane helix</keyword>
<dbReference type="InterPro" id="IPR023772">
    <property type="entry name" value="DNA-bd_HTH_TetR-type_CS"/>
</dbReference>
<accession>A0A976X4K8</accession>
<keyword evidence="3" id="KW-0812">Transmembrane</keyword>
<dbReference type="SUPFAM" id="SSF46689">
    <property type="entry name" value="Homeodomain-like"/>
    <property type="match status" value="1"/>
</dbReference>
<dbReference type="Pfam" id="PF14278">
    <property type="entry name" value="TetR_C_8"/>
    <property type="match status" value="1"/>
</dbReference>
<keyword evidence="5" id="KW-0614">Plasmid</keyword>
<dbReference type="Gene3D" id="1.10.357.10">
    <property type="entry name" value="Tetracycline Repressor, domain 2"/>
    <property type="match status" value="1"/>
</dbReference>
<evidence type="ECO:0000259" key="4">
    <source>
        <dbReference type="PROSITE" id="PS50977"/>
    </source>
</evidence>
<geneLocation type="plasmid" evidence="5 6">
    <name>p1unnamed</name>
</geneLocation>
<dbReference type="InterPro" id="IPR039532">
    <property type="entry name" value="TetR_C_Firmicutes"/>
</dbReference>
<name>A0A976X4K8_9LACO</name>
<dbReference type="InterPro" id="IPR050624">
    <property type="entry name" value="HTH-type_Tx_Regulator"/>
</dbReference>
<evidence type="ECO:0000256" key="1">
    <source>
        <dbReference type="ARBA" id="ARBA00023125"/>
    </source>
</evidence>
<dbReference type="PRINTS" id="PR00455">
    <property type="entry name" value="HTHTETR"/>
</dbReference>
<keyword evidence="6" id="KW-1185">Reference proteome</keyword>
<feature type="domain" description="HTH tetR-type" evidence="4">
    <location>
        <begin position="6"/>
        <end position="66"/>
    </location>
</feature>
<dbReference type="GO" id="GO:0003677">
    <property type="term" value="F:DNA binding"/>
    <property type="evidence" value="ECO:0007669"/>
    <property type="project" value="UniProtKB-UniRule"/>
</dbReference>
<protein>
    <submittedName>
        <fullName evidence="5">TetR/AcrR family transcriptional regulator</fullName>
    </submittedName>
</protein>
<reference evidence="5" key="1">
    <citation type="journal article" date="2022" name="Int. J. Syst. Evol. Microbiol.">
        <title>Apilactobacillus apisilvae sp. nov., Nicolia spurrieriana gen. nov. sp. nov., Bombilactobacillus folatiphilus sp. nov. and Bombilactobacillus thymidiniphilus sp. nov., four new lactic acid bacterial isolates from stingless bees Tetragonula carbonaria and Austroplebeia australis.</title>
        <authorList>
            <person name="Oliphant S.A."/>
            <person name="Watson-Haigh N.S."/>
            <person name="Sumby K.M."/>
            <person name="Gardner J."/>
            <person name="Groom S."/>
            <person name="Jiranek V."/>
        </authorList>
    </citation>
    <scope>NUCLEOTIDE SEQUENCE</scope>
    <source>
        <strain evidence="5">SGEP1_A5</strain>
    </source>
</reference>
<sequence>MYAKRNETIKRIVNGTLTLSKTHGFNRVTVSQIVNEVGINRGTFYRYFNDKNDVIETVENQILNHIDKFQSRLMNMNIHAIRKQIISGAFINYILQLFDMHREVLTLLLSDKGDINFNNKLEFFFTQMNYKTIGKLNFTINKKQKMMIATFLTGAVLNLLKLSLFHPKDYTADDIAKASYELIRDNLIHKL</sequence>
<gene>
    <name evidence="5" type="ORF">MOO44_00960</name>
</gene>
<dbReference type="Proteomes" id="UP000831181">
    <property type="component" value="Plasmid p1unnamed"/>
</dbReference>
<dbReference type="PANTHER" id="PTHR43479">
    <property type="entry name" value="ACREF/ENVCD OPERON REPRESSOR-RELATED"/>
    <property type="match status" value="1"/>
</dbReference>
<dbReference type="KEGG" id="lbe:MOO44_00960"/>
<dbReference type="AlphaFoldDB" id="A0A976X4K8"/>
<dbReference type="InterPro" id="IPR001647">
    <property type="entry name" value="HTH_TetR"/>
</dbReference>
<evidence type="ECO:0000256" key="2">
    <source>
        <dbReference type="PROSITE-ProRule" id="PRU00335"/>
    </source>
</evidence>
<feature type="DNA-binding region" description="H-T-H motif" evidence="2">
    <location>
        <begin position="29"/>
        <end position="48"/>
    </location>
</feature>
<evidence type="ECO:0000313" key="6">
    <source>
        <dbReference type="Proteomes" id="UP000831181"/>
    </source>
</evidence>
<dbReference type="EMBL" id="CP093360">
    <property type="protein sequence ID" value="UQS85920.1"/>
    <property type="molecule type" value="Genomic_DNA"/>
</dbReference>
<feature type="transmembrane region" description="Helical" evidence="3">
    <location>
        <begin position="146"/>
        <end position="164"/>
    </location>
</feature>